<organism evidence="1">
    <name type="scientific">Fusarium oxysporum f. sp. conglutinans race 2 54008</name>
    <dbReference type="NCBI Taxonomy" id="1089457"/>
    <lineage>
        <taxon>Eukaryota</taxon>
        <taxon>Fungi</taxon>
        <taxon>Dikarya</taxon>
        <taxon>Ascomycota</taxon>
        <taxon>Pezizomycotina</taxon>
        <taxon>Sordariomycetes</taxon>
        <taxon>Hypocreomycetidae</taxon>
        <taxon>Hypocreales</taxon>
        <taxon>Nectriaceae</taxon>
        <taxon>Fusarium</taxon>
        <taxon>Fusarium oxysporum species complex</taxon>
    </lineage>
</organism>
<protein>
    <submittedName>
        <fullName evidence="1">Uncharacterized protein</fullName>
    </submittedName>
</protein>
<sequence length="35" mass="3889">MNTAESCGVLELRKWSLGLNSPTPRLFILDTPNKS</sequence>
<accession>X0GS87</accession>
<gene>
    <name evidence="1" type="ORF">FOPG_17353</name>
</gene>
<feature type="non-terminal residue" evidence="1">
    <location>
        <position position="35"/>
    </location>
</feature>
<name>X0GS87_FUSOX</name>
<dbReference type="HOGENOM" id="CLU_3371020_0_0_1"/>
<proteinExistence type="predicted"/>
<dbReference type="EMBL" id="KK033441">
    <property type="protein sequence ID" value="EXL66472.1"/>
    <property type="molecule type" value="Genomic_DNA"/>
</dbReference>
<evidence type="ECO:0000313" key="1">
    <source>
        <dbReference type="EMBL" id="EXL66472.1"/>
    </source>
</evidence>
<reference evidence="1" key="1">
    <citation type="submission" date="2011-11" db="EMBL/GenBank/DDBJ databases">
        <title>The Genome Sequence of Fusarium oxysporum PHW808.</title>
        <authorList>
            <consortium name="The Broad Institute Genome Sequencing Platform"/>
            <person name="Ma L.-J."/>
            <person name="Gale L.R."/>
            <person name="Schwartz D.C."/>
            <person name="Zhou S."/>
            <person name="Corby-Kistler H."/>
            <person name="Young S.K."/>
            <person name="Zeng Q."/>
            <person name="Gargeya S."/>
            <person name="Fitzgerald M."/>
            <person name="Haas B."/>
            <person name="Abouelleil A."/>
            <person name="Alvarado L."/>
            <person name="Arachchi H.M."/>
            <person name="Berlin A."/>
            <person name="Brown A."/>
            <person name="Chapman S.B."/>
            <person name="Chen Z."/>
            <person name="Dunbar C."/>
            <person name="Freedman E."/>
            <person name="Gearin G."/>
            <person name="Goldberg J."/>
            <person name="Griggs A."/>
            <person name="Gujja S."/>
            <person name="Heiman D."/>
            <person name="Howarth C."/>
            <person name="Larson L."/>
            <person name="Lui A."/>
            <person name="MacDonald P.J.P."/>
            <person name="Montmayeur A."/>
            <person name="Murphy C."/>
            <person name="Neiman D."/>
            <person name="Pearson M."/>
            <person name="Priest M."/>
            <person name="Roberts A."/>
            <person name="Saif S."/>
            <person name="Shea T."/>
            <person name="Shenoy N."/>
            <person name="Sisk P."/>
            <person name="Stolte C."/>
            <person name="Sykes S."/>
            <person name="Wortman J."/>
            <person name="Nusbaum C."/>
            <person name="Birren B."/>
        </authorList>
    </citation>
    <scope>NUCLEOTIDE SEQUENCE [LARGE SCALE GENOMIC DNA]</scope>
    <source>
        <strain evidence="1">54008</strain>
    </source>
</reference>
<reference evidence="1" key="2">
    <citation type="submission" date="2014-03" db="EMBL/GenBank/DDBJ databases">
        <title>The Genome Annotation of Fusarium oxysporum PHW808.</title>
        <authorList>
            <consortium name="The Broad Institute Genomics Platform"/>
            <person name="Ma L.-J."/>
            <person name="Corby-Kistler H."/>
            <person name="Broz K."/>
            <person name="Gale L.R."/>
            <person name="Jonkers W."/>
            <person name="O'Donnell K."/>
            <person name="Ploetz R."/>
            <person name="Steinberg C."/>
            <person name="Schwartz D.C."/>
            <person name="VanEtten H."/>
            <person name="Zhou S."/>
            <person name="Young S.K."/>
            <person name="Zeng Q."/>
            <person name="Gargeya S."/>
            <person name="Fitzgerald M."/>
            <person name="Abouelleil A."/>
            <person name="Alvarado L."/>
            <person name="Chapman S.B."/>
            <person name="Gainer-Dewar J."/>
            <person name="Goldberg J."/>
            <person name="Griggs A."/>
            <person name="Gujja S."/>
            <person name="Hansen M."/>
            <person name="Howarth C."/>
            <person name="Imamovic A."/>
            <person name="Ireland A."/>
            <person name="Larimer J."/>
            <person name="McCowan C."/>
            <person name="Murphy C."/>
            <person name="Pearson M."/>
            <person name="Poon T.W."/>
            <person name="Priest M."/>
            <person name="Roberts A."/>
            <person name="Saif S."/>
            <person name="Shea T."/>
            <person name="Sykes S."/>
            <person name="Wortman J."/>
            <person name="Nusbaum C."/>
            <person name="Birren B."/>
        </authorList>
    </citation>
    <scope>NUCLEOTIDE SEQUENCE</scope>
    <source>
        <strain evidence="1">54008</strain>
    </source>
</reference>
<dbReference type="Proteomes" id="UP000030676">
    <property type="component" value="Unassembled WGS sequence"/>
</dbReference>
<dbReference type="AlphaFoldDB" id="X0GS87"/>